<dbReference type="AlphaFoldDB" id="A0A6J3M5Q4"/>
<dbReference type="Gene3D" id="2.60.120.330">
    <property type="entry name" value="B-lactam Antibiotic, Isopenicillin N Synthase, Chain"/>
    <property type="match status" value="1"/>
</dbReference>
<dbReference type="GO" id="GO:0044283">
    <property type="term" value="P:small molecule biosynthetic process"/>
    <property type="evidence" value="ECO:0007669"/>
    <property type="project" value="UniProtKB-ARBA"/>
</dbReference>
<dbReference type="SUPFAM" id="SSF51197">
    <property type="entry name" value="Clavaminate synthase-like"/>
    <property type="match status" value="1"/>
</dbReference>
<dbReference type="GeneID" id="54360011"/>
<evidence type="ECO:0000259" key="4">
    <source>
        <dbReference type="PROSITE" id="PS51471"/>
    </source>
</evidence>
<dbReference type="InterPro" id="IPR005123">
    <property type="entry name" value="Oxoglu/Fe-dep_dioxygenase_dom"/>
</dbReference>
<keyword evidence="2" id="KW-0560">Oxidoreductase</keyword>
<evidence type="ECO:0000313" key="6">
    <source>
        <dbReference type="RefSeq" id="XP_033460411.1"/>
    </source>
</evidence>
<reference evidence="6" key="3">
    <citation type="submission" date="2025-08" db="UniProtKB">
        <authorList>
            <consortium name="RefSeq"/>
        </authorList>
    </citation>
    <scope>IDENTIFICATION</scope>
    <source>
        <strain evidence="6">CBS 342.82</strain>
    </source>
</reference>
<evidence type="ECO:0000256" key="1">
    <source>
        <dbReference type="ARBA" id="ARBA00008056"/>
    </source>
</evidence>
<sequence>MAVKSEMEFTPELYPQFPSTLPGYDFPIASLETISLKKLQQDNETTEQHRLLEACKSQGFFYLDLTGCNAGQTIFRGAHQVAQIAEKAFKLSEQEKLKYVYQAGDLFGYKRIGLTKVDENSTPDTAEFFSISKDVICKTSGCSDALAVPYPEEIISAAPVLAEYMHTAHSVGLRILKILFEHLGVPGSAEAIASRHAFDEVAGDHVRMIRGPARRDAALPEIQTPAHTDFGSVTVLMNWLGGLQMWSEGSSSAAREAVPGKGAEEGKWLWVRPQANCAIINLGDAAGKFSNGVLQSGRHRVVPAPGEQGLWPRYSVVYFVRPNDECVLRTLEGSGIPARRDRGGEGAGDEDEDEEVTAKQWIFRQAERLRNGKR</sequence>
<dbReference type="PROSITE" id="PS51471">
    <property type="entry name" value="FE2OG_OXY"/>
    <property type="match status" value="1"/>
</dbReference>
<keyword evidence="5" id="KW-1185">Reference proteome</keyword>
<dbReference type="RefSeq" id="XP_033460411.1">
    <property type="nucleotide sequence ID" value="XM_033602211.1"/>
</dbReference>
<feature type="region of interest" description="Disordered" evidence="3">
    <location>
        <begin position="337"/>
        <end position="357"/>
    </location>
</feature>
<comment type="similarity">
    <text evidence="1 2">Belongs to the iron/ascorbate-dependent oxidoreductase family.</text>
</comment>
<proteinExistence type="inferred from homology"/>
<dbReference type="Pfam" id="PF03171">
    <property type="entry name" value="2OG-FeII_Oxy"/>
    <property type="match status" value="1"/>
</dbReference>
<organism evidence="6">
    <name type="scientific">Dissoconium aciculare CBS 342.82</name>
    <dbReference type="NCBI Taxonomy" id="1314786"/>
    <lineage>
        <taxon>Eukaryota</taxon>
        <taxon>Fungi</taxon>
        <taxon>Dikarya</taxon>
        <taxon>Ascomycota</taxon>
        <taxon>Pezizomycotina</taxon>
        <taxon>Dothideomycetes</taxon>
        <taxon>Dothideomycetidae</taxon>
        <taxon>Mycosphaerellales</taxon>
        <taxon>Dissoconiaceae</taxon>
        <taxon>Dissoconium</taxon>
    </lineage>
</organism>
<dbReference type="InterPro" id="IPR050231">
    <property type="entry name" value="Iron_ascorbate_oxido_reductase"/>
</dbReference>
<evidence type="ECO:0000313" key="5">
    <source>
        <dbReference type="Proteomes" id="UP000504637"/>
    </source>
</evidence>
<accession>A0A6J3M5Q4</accession>
<name>A0A6J3M5Q4_9PEZI</name>
<reference evidence="6" key="2">
    <citation type="submission" date="2020-04" db="EMBL/GenBank/DDBJ databases">
        <authorList>
            <consortium name="NCBI Genome Project"/>
        </authorList>
    </citation>
    <scope>NUCLEOTIDE SEQUENCE</scope>
    <source>
        <strain evidence="6">CBS 342.82</strain>
    </source>
</reference>
<protein>
    <submittedName>
        <fullName evidence="6">Clavaminate synthase-like protein</fullName>
    </submittedName>
</protein>
<dbReference type="Proteomes" id="UP000504637">
    <property type="component" value="Unplaced"/>
</dbReference>
<evidence type="ECO:0000256" key="3">
    <source>
        <dbReference type="SAM" id="MobiDB-lite"/>
    </source>
</evidence>
<dbReference type="GO" id="GO:0046872">
    <property type="term" value="F:metal ion binding"/>
    <property type="evidence" value="ECO:0007669"/>
    <property type="project" value="UniProtKB-KW"/>
</dbReference>
<dbReference type="GO" id="GO:0016491">
    <property type="term" value="F:oxidoreductase activity"/>
    <property type="evidence" value="ECO:0007669"/>
    <property type="project" value="UniProtKB-KW"/>
</dbReference>
<dbReference type="InterPro" id="IPR044861">
    <property type="entry name" value="IPNS-like_FE2OG_OXY"/>
</dbReference>
<dbReference type="InterPro" id="IPR027443">
    <property type="entry name" value="IPNS-like_sf"/>
</dbReference>
<keyword evidence="2" id="KW-0479">Metal-binding</keyword>
<keyword evidence="2" id="KW-0408">Iron</keyword>
<feature type="domain" description="Fe2OG dioxygenase" evidence="4">
    <location>
        <begin position="202"/>
        <end position="322"/>
    </location>
</feature>
<gene>
    <name evidence="6" type="ORF">K489DRAFT_336806</name>
</gene>
<dbReference type="InterPro" id="IPR026992">
    <property type="entry name" value="DIOX_N"/>
</dbReference>
<dbReference type="OrthoDB" id="288590at2759"/>
<reference evidence="6" key="1">
    <citation type="submission" date="2020-01" db="EMBL/GenBank/DDBJ databases">
        <authorList>
            <consortium name="DOE Joint Genome Institute"/>
            <person name="Haridas S."/>
            <person name="Albert R."/>
            <person name="Binder M."/>
            <person name="Bloem J."/>
            <person name="Labutti K."/>
            <person name="Salamov A."/>
            <person name="Andreopoulos B."/>
            <person name="Baker S.E."/>
            <person name="Barry K."/>
            <person name="Bills G."/>
            <person name="Bluhm B.H."/>
            <person name="Cannon C."/>
            <person name="Castanera R."/>
            <person name="Culley D.E."/>
            <person name="Daum C."/>
            <person name="Ezra D."/>
            <person name="Gonzalez J.B."/>
            <person name="Henrissat B."/>
            <person name="Kuo A."/>
            <person name="Liang C."/>
            <person name="Lipzen A."/>
            <person name="Lutzoni F."/>
            <person name="Magnuson J."/>
            <person name="Mondo S."/>
            <person name="Nolan M."/>
            <person name="Ohm R."/>
            <person name="Pangilinan J."/>
            <person name="Park H.-J."/>
            <person name="Ramirez L."/>
            <person name="Alfaro M."/>
            <person name="Sun H."/>
            <person name="Tritt A."/>
            <person name="Yoshinaga Y."/>
            <person name="Zwiers L.-H."/>
            <person name="Turgeon B.G."/>
            <person name="Goodwin S.B."/>
            <person name="Spatafora J.W."/>
            <person name="Crous P.W."/>
            <person name="Grigoriev I.V."/>
        </authorList>
    </citation>
    <scope>NUCLEOTIDE SEQUENCE</scope>
    <source>
        <strain evidence="6">CBS 342.82</strain>
    </source>
</reference>
<evidence type="ECO:0000256" key="2">
    <source>
        <dbReference type="RuleBase" id="RU003682"/>
    </source>
</evidence>
<dbReference type="PANTHER" id="PTHR47990">
    <property type="entry name" value="2-OXOGLUTARATE (2OG) AND FE(II)-DEPENDENT OXYGENASE SUPERFAMILY PROTEIN-RELATED"/>
    <property type="match status" value="1"/>
</dbReference>
<dbReference type="Pfam" id="PF14226">
    <property type="entry name" value="DIOX_N"/>
    <property type="match status" value="1"/>
</dbReference>